<feature type="transmembrane region" description="Helical" evidence="11">
    <location>
        <begin position="66"/>
        <end position="85"/>
    </location>
</feature>
<evidence type="ECO:0000256" key="9">
    <source>
        <dbReference type="ARBA" id="ARBA00025439"/>
    </source>
</evidence>
<evidence type="ECO:0000256" key="5">
    <source>
        <dbReference type="ARBA" id="ARBA00022519"/>
    </source>
</evidence>
<evidence type="ECO:0000256" key="3">
    <source>
        <dbReference type="ARBA" id="ARBA00022448"/>
    </source>
</evidence>
<protein>
    <recommendedName>
        <fullName evidence="10">Autoinducer 2 import system permease protein LsrC</fullName>
    </recommendedName>
</protein>
<evidence type="ECO:0000313" key="13">
    <source>
        <dbReference type="Proteomes" id="UP000306628"/>
    </source>
</evidence>
<comment type="function">
    <text evidence="9">Part of the ABC transporter complex LsrABCD involved in autoinducer 2 (AI-2) import. Probably responsible for the translocation of the substrate across the membrane.</text>
</comment>
<keyword evidence="13" id="KW-1185">Reference proteome</keyword>
<keyword evidence="4" id="KW-1003">Cell membrane</keyword>
<evidence type="ECO:0000256" key="7">
    <source>
        <dbReference type="ARBA" id="ARBA00022989"/>
    </source>
</evidence>
<reference evidence="12 13" key="1">
    <citation type="submission" date="2019-05" db="EMBL/GenBank/DDBJ databases">
        <title>Draft genome sequence of Nonomuraea zeae DSM 100528.</title>
        <authorList>
            <person name="Saricaoglu S."/>
            <person name="Isik K."/>
        </authorList>
    </citation>
    <scope>NUCLEOTIDE SEQUENCE [LARGE SCALE GENOMIC DNA]</scope>
    <source>
        <strain evidence="12 13">DSM 100528</strain>
    </source>
</reference>
<dbReference type="GO" id="GO:0005886">
    <property type="term" value="C:plasma membrane"/>
    <property type="evidence" value="ECO:0007669"/>
    <property type="project" value="UniProtKB-SubCell"/>
</dbReference>
<comment type="caution">
    <text evidence="12">The sequence shown here is derived from an EMBL/GenBank/DDBJ whole genome shotgun (WGS) entry which is preliminary data.</text>
</comment>
<name>A0A5S4G5P6_9ACTN</name>
<dbReference type="InterPro" id="IPR001851">
    <property type="entry name" value="ABC_transp_permease"/>
</dbReference>
<keyword evidence="7 11" id="KW-1133">Transmembrane helix</keyword>
<feature type="transmembrane region" description="Helical" evidence="11">
    <location>
        <begin position="319"/>
        <end position="335"/>
    </location>
</feature>
<evidence type="ECO:0000256" key="2">
    <source>
        <dbReference type="ARBA" id="ARBA00011262"/>
    </source>
</evidence>
<dbReference type="AlphaFoldDB" id="A0A5S4G5P6"/>
<keyword evidence="6 11" id="KW-0812">Transmembrane</keyword>
<dbReference type="GO" id="GO:0022857">
    <property type="term" value="F:transmembrane transporter activity"/>
    <property type="evidence" value="ECO:0007669"/>
    <property type="project" value="InterPro"/>
</dbReference>
<dbReference type="EMBL" id="VCKX01000149">
    <property type="protein sequence ID" value="TMR28162.1"/>
    <property type="molecule type" value="Genomic_DNA"/>
</dbReference>
<feature type="transmembrane region" description="Helical" evidence="11">
    <location>
        <begin position="36"/>
        <end position="54"/>
    </location>
</feature>
<accession>A0A5S4G5P6</accession>
<evidence type="ECO:0000256" key="8">
    <source>
        <dbReference type="ARBA" id="ARBA00023136"/>
    </source>
</evidence>
<comment type="subunit">
    <text evidence="2">The complex is composed of two ATP-binding proteins (LsrA), two transmembrane proteins (LsrC and LsrD) and a solute-binding protein (LsrB).</text>
</comment>
<proteinExistence type="predicted"/>
<gene>
    <name evidence="12" type="ORF">ETD85_36700</name>
</gene>
<keyword evidence="8 11" id="KW-0472">Membrane</keyword>
<evidence type="ECO:0000256" key="1">
    <source>
        <dbReference type="ARBA" id="ARBA00004651"/>
    </source>
</evidence>
<dbReference type="Proteomes" id="UP000306628">
    <property type="component" value="Unassembled WGS sequence"/>
</dbReference>
<dbReference type="OrthoDB" id="9808136at2"/>
<keyword evidence="3" id="KW-0813">Transport</keyword>
<dbReference type="PANTHER" id="PTHR32196">
    <property type="entry name" value="ABC TRANSPORTER PERMEASE PROTEIN YPHD-RELATED-RELATED"/>
    <property type="match status" value="1"/>
</dbReference>
<evidence type="ECO:0000313" key="12">
    <source>
        <dbReference type="EMBL" id="TMR28162.1"/>
    </source>
</evidence>
<feature type="transmembrane region" description="Helical" evidence="11">
    <location>
        <begin position="184"/>
        <end position="205"/>
    </location>
</feature>
<keyword evidence="5" id="KW-0997">Cell inner membrane</keyword>
<dbReference type="CDD" id="cd06579">
    <property type="entry name" value="TM_PBP1_transp_AraH_like"/>
    <property type="match status" value="1"/>
</dbReference>
<organism evidence="12 13">
    <name type="scientific">Nonomuraea zeae</name>
    <dbReference type="NCBI Taxonomy" id="1642303"/>
    <lineage>
        <taxon>Bacteria</taxon>
        <taxon>Bacillati</taxon>
        <taxon>Actinomycetota</taxon>
        <taxon>Actinomycetes</taxon>
        <taxon>Streptosporangiales</taxon>
        <taxon>Streptosporangiaceae</taxon>
        <taxon>Nonomuraea</taxon>
    </lineage>
</organism>
<feature type="transmembrane region" description="Helical" evidence="11">
    <location>
        <begin position="91"/>
        <end position="108"/>
    </location>
</feature>
<evidence type="ECO:0000256" key="4">
    <source>
        <dbReference type="ARBA" id="ARBA00022475"/>
    </source>
</evidence>
<sequence length="345" mass="36005">MCRRTLVNNIIDNSPQGRRPVNGLRSGARALLRQDFTGVLIATVVLVLVVGARDATFLEFGQLSQVLNQAAVVGVLACAMAYLLAMRELDLSVGSVLGLSALCGALLICAGLHPWLAAVSCVAAGALLGLVNGVLVDLLRLPSIVATLATLSTYRGLTHRLSEGKQVLGAALTDPFSRFFGWKLLGLGMNFWALAIVVAVLAVTLRNTPFGYRIRSIGSNPEAARFSGIPIRGVRLQVFVLAGVMGGIAGALTLGYFGVADPNAGSGYELQAIAAAVIGGTPLHGGRACVMGAALGAVPLEVVRTALAYFRIDINWNDFTTGAVILLAVGFASLLRRRSDARTPT</sequence>
<evidence type="ECO:0000256" key="6">
    <source>
        <dbReference type="ARBA" id="ARBA00022692"/>
    </source>
</evidence>
<evidence type="ECO:0000256" key="10">
    <source>
        <dbReference type="ARBA" id="ARBA00039382"/>
    </source>
</evidence>
<dbReference type="PANTHER" id="PTHR32196:SF29">
    <property type="entry name" value="AUTOINDUCER 2 IMPORT SYSTEM PERMEASE PROTEIN LSRC"/>
    <property type="match status" value="1"/>
</dbReference>
<evidence type="ECO:0000256" key="11">
    <source>
        <dbReference type="SAM" id="Phobius"/>
    </source>
</evidence>
<comment type="subcellular location">
    <subcellularLocation>
        <location evidence="1">Cell membrane</location>
        <topology evidence="1">Multi-pass membrane protein</topology>
    </subcellularLocation>
</comment>
<feature type="transmembrane region" description="Helical" evidence="11">
    <location>
        <begin position="238"/>
        <end position="259"/>
    </location>
</feature>
<dbReference type="Pfam" id="PF02653">
    <property type="entry name" value="BPD_transp_2"/>
    <property type="match status" value="1"/>
</dbReference>